<name>X1TIW2_9ZZZZ</name>
<protein>
    <submittedName>
        <fullName evidence="1">Uncharacterized protein</fullName>
    </submittedName>
</protein>
<dbReference type="InterPro" id="IPR054720">
    <property type="entry name" value="HpiC1"/>
</dbReference>
<sequence length="91" mass="9589">MFANGGANPVVLELLADGVILTPTSSVDPNLSGDWQEFSRTYDSASLVGFLGEPLTIVLGVGRPLPDGATGTQTRFDDVTLFQSSKDDTID</sequence>
<evidence type="ECO:0000313" key="1">
    <source>
        <dbReference type="EMBL" id="GAI91316.1"/>
    </source>
</evidence>
<gene>
    <name evidence="1" type="ORF">S12H4_34497</name>
</gene>
<reference evidence="1" key="1">
    <citation type="journal article" date="2014" name="Front. Microbiol.">
        <title>High frequency of phylogenetically diverse reductive dehalogenase-homologous genes in deep subseafloor sedimentary metagenomes.</title>
        <authorList>
            <person name="Kawai M."/>
            <person name="Futagami T."/>
            <person name="Toyoda A."/>
            <person name="Takaki Y."/>
            <person name="Nishi S."/>
            <person name="Hori S."/>
            <person name="Arai W."/>
            <person name="Tsubouchi T."/>
            <person name="Morono Y."/>
            <person name="Uchiyama I."/>
            <person name="Ito T."/>
            <person name="Fujiyama A."/>
            <person name="Inagaki F."/>
            <person name="Takami H."/>
        </authorList>
    </citation>
    <scope>NUCLEOTIDE SEQUENCE</scope>
    <source>
        <strain evidence="1">Expedition CK06-06</strain>
    </source>
</reference>
<organism evidence="1">
    <name type="scientific">marine sediment metagenome</name>
    <dbReference type="NCBI Taxonomy" id="412755"/>
    <lineage>
        <taxon>unclassified sequences</taxon>
        <taxon>metagenomes</taxon>
        <taxon>ecological metagenomes</taxon>
    </lineage>
</organism>
<feature type="non-terminal residue" evidence="1">
    <location>
        <position position="91"/>
    </location>
</feature>
<dbReference type="EMBL" id="BARW01020413">
    <property type="protein sequence ID" value="GAI91316.1"/>
    <property type="molecule type" value="Genomic_DNA"/>
</dbReference>
<accession>X1TIW2</accession>
<proteinExistence type="predicted"/>
<dbReference type="AlphaFoldDB" id="X1TIW2"/>
<dbReference type="Pfam" id="PF22825">
    <property type="entry name" value="HpiC1-like"/>
    <property type="match status" value="1"/>
</dbReference>
<comment type="caution">
    <text evidence="1">The sequence shown here is derived from an EMBL/GenBank/DDBJ whole genome shotgun (WGS) entry which is preliminary data.</text>
</comment>